<keyword evidence="7" id="KW-0175">Coiled coil</keyword>
<evidence type="ECO:0000256" key="7">
    <source>
        <dbReference type="SAM" id="Coils"/>
    </source>
</evidence>
<dbReference type="Proteomes" id="UP000177838">
    <property type="component" value="Unassembled WGS sequence"/>
</dbReference>
<keyword evidence="5" id="KW-0418">Kinase</keyword>
<evidence type="ECO:0000256" key="2">
    <source>
        <dbReference type="ARBA" id="ARBA00012438"/>
    </source>
</evidence>
<proteinExistence type="predicted"/>
<dbReference type="InterPro" id="IPR050736">
    <property type="entry name" value="Sensor_HK_Regulatory"/>
</dbReference>
<keyword evidence="8" id="KW-0472">Membrane</keyword>
<dbReference type="CDD" id="cd00075">
    <property type="entry name" value="HATPase"/>
    <property type="match status" value="1"/>
</dbReference>
<feature type="transmembrane region" description="Helical" evidence="8">
    <location>
        <begin position="50"/>
        <end position="68"/>
    </location>
</feature>
<dbReference type="GO" id="GO:0000155">
    <property type="term" value="F:phosphorelay sensor kinase activity"/>
    <property type="evidence" value="ECO:0007669"/>
    <property type="project" value="InterPro"/>
</dbReference>
<dbReference type="Pfam" id="PF02518">
    <property type="entry name" value="HATPase_c"/>
    <property type="match status" value="1"/>
</dbReference>
<evidence type="ECO:0000256" key="5">
    <source>
        <dbReference type="ARBA" id="ARBA00022777"/>
    </source>
</evidence>
<dbReference type="InterPro" id="IPR003661">
    <property type="entry name" value="HisK_dim/P_dom"/>
</dbReference>
<dbReference type="FunFam" id="3.30.565.10:FF:000006">
    <property type="entry name" value="Sensor histidine kinase WalK"/>
    <property type="match status" value="1"/>
</dbReference>
<dbReference type="CDD" id="cd00082">
    <property type="entry name" value="HisKA"/>
    <property type="match status" value="1"/>
</dbReference>
<dbReference type="EC" id="2.7.13.3" evidence="2"/>
<keyword evidence="4" id="KW-0808">Transferase</keyword>
<name>A0A1G2QG99_9BACT</name>
<dbReference type="PRINTS" id="PR00344">
    <property type="entry name" value="BCTRLSENSOR"/>
</dbReference>
<dbReference type="Gene3D" id="1.10.287.130">
    <property type="match status" value="1"/>
</dbReference>
<keyword evidence="3" id="KW-0597">Phosphoprotein</keyword>
<evidence type="ECO:0000256" key="8">
    <source>
        <dbReference type="SAM" id="Phobius"/>
    </source>
</evidence>
<accession>A0A1G2QG99</accession>
<feature type="coiled-coil region" evidence="7">
    <location>
        <begin position="204"/>
        <end position="260"/>
    </location>
</feature>
<evidence type="ECO:0000256" key="1">
    <source>
        <dbReference type="ARBA" id="ARBA00000085"/>
    </source>
</evidence>
<dbReference type="InterPro" id="IPR004358">
    <property type="entry name" value="Sig_transdc_His_kin-like_C"/>
</dbReference>
<evidence type="ECO:0000256" key="3">
    <source>
        <dbReference type="ARBA" id="ARBA00022553"/>
    </source>
</evidence>
<reference evidence="10 11" key="1">
    <citation type="journal article" date="2016" name="Nat. Commun.">
        <title>Thousands of microbial genomes shed light on interconnected biogeochemical processes in an aquifer system.</title>
        <authorList>
            <person name="Anantharaman K."/>
            <person name="Brown C.T."/>
            <person name="Hug L.A."/>
            <person name="Sharon I."/>
            <person name="Castelle C.J."/>
            <person name="Probst A.J."/>
            <person name="Thomas B.C."/>
            <person name="Singh A."/>
            <person name="Wilkins M.J."/>
            <person name="Karaoz U."/>
            <person name="Brodie E.L."/>
            <person name="Williams K.H."/>
            <person name="Hubbard S.S."/>
            <person name="Banfield J.F."/>
        </authorList>
    </citation>
    <scope>NUCLEOTIDE SEQUENCE [LARGE SCALE GENOMIC DNA]</scope>
</reference>
<dbReference type="SUPFAM" id="SSF47384">
    <property type="entry name" value="Homodimeric domain of signal transducing histidine kinase"/>
    <property type="match status" value="1"/>
</dbReference>
<protein>
    <recommendedName>
        <fullName evidence="2">histidine kinase</fullName>
        <ecNumber evidence="2">2.7.13.3</ecNumber>
    </recommendedName>
</protein>
<dbReference type="SMART" id="SM00388">
    <property type="entry name" value="HisKA"/>
    <property type="match status" value="1"/>
</dbReference>
<dbReference type="SUPFAM" id="SSF55874">
    <property type="entry name" value="ATPase domain of HSP90 chaperone/DNA topoisomerase II/histidine kinase"/>
    <property type="match status" value="1"/>
</dbReference>
<evidence type="ECO:0000313" key="10">
    <source>
        <dbReference type="EMBL" id="OHA59413.1"/>
    </source>
</evidence>
<dbReference type="InterPro" id="IPR005467">
    <property type="entry name" value="His_kinase_dom"/>
</dbReference>
<keyword evidence="8" id="KW-0812">Transmembrane</keyword>
<dbReference type="InterPro" id="IPR003594">
    <property type="entry name" value="HATPase_dom"/>
</dbReference>
<dbReference type="PROSITE" id="PS50109">
    <property type="entry name" value="HIS_KIN"/>
    <property type="match status" value="1"/>
</dbReference>
<dbReference type="InterPro" id="IPR036890">
    <property type="entry name" value="HATPase_C_sf"/>
</dbReference>
<feature type="domain" description="Histidine kinase" evidence="9">
    <location>
        <begin position="267"/>
        <end position="492"/>
    </location>
</feature>
<dbReference type="Gene3D" id="3.30.565.10">
    <property type="entry name" value="Histidine kinase-like ATPase, C-terminal domain"/>
    <property type="match status" value="1"/>
</dbReference>
<dbReference type="PANTHER" id="PTHR43711">
    <property type="entry name" value="TWO-COMPONENT HISTIDINE KINASE"/>
    <property type="match status" value="1"/>
</dbReference>
<keyword evidence="8" id="KW-1133">Transmembrane helix</keyword>
<evidence type="ECO:0000313" key="11">
    <source>
        <dbReference type="Proteomes" id="UP000177838"/>
    </source>
</evidence>
<keyword evidence="6" id="KW-0902">Two-component regulatory system</keyword>
<sequence length="498" mass="56388">MLTRADSLRLELAGRLIFIRLALILAAIFIVGFLAYQADKIVLGKLSGDGLILAILFLVGLLNILFFVAWQGVRQSQNRFWLNGLVFWQVMIDFLAILIVIISWPDGDGALFLLFLWPLLEGVLLFSSVGSLLLSAVAGGSLITVLYLDEQNIVLLGQSINFDWIDGFMTQTSLDELLGWSVVYLVFTLVLSYCFSILTSFSGRESLQDKLNQKEAELEHDQMQWVRQYSQKMDENNRLLKTKELELSLAKQQLEMLENAKSEFVSVTTHQLRTPLSAIKWTFNMILSEQLGPLNQDQKTFLDKGYQSALRMINIVNSLVHIDHATAKKEDYNLAPTDLTKLIENIKFEFVNQAESKKIGLEFKMTSESLPLVTVDENKIRMVVENLIDNAIKYTHEGGMITVLLSDLRLNTAHPAVEISVRDTGVGIPLAEQKKIFHKFFRASNARREEPDGSGIGLYIAKDIVERHQGAMWFETEEGKGTTFFFTLPINQKLKNEI</sequence>
<gene>
    <name evidence="10" type="ORF">A2589_00900</name>
</gene>
<dbReference type="PANTHER" id="PTHR43711:SF31">
    <property type="entry name" value="HISTIDINE KINASE"/>
    <property type="match status" value="1"/>
</dbReference>
<evidence type="ECO:0000256" key="6">
    <source>
        <dbReference type="ARBA" id="ARBA00023012"/>
    </source>
</evidence>
<organism evidence="10 11">
    <name type="scientific">Candidatus Vogelbacteria bacterium RIFOXYD1_FULL_46_19</name>
    <dbReference type="NCBI Taxonomy" id="1802439"/>
    <lineage>
        <taxon>Bacteria</taxon>
        <taxon>Candidatus Vogeliibacteriota</taxon>
    </lineage>
</organism>
<dbReference type="AlphaFoldDB" id="A0A1G2QG99"/>
<evidence type="ECO:0000256" key="4">
    <source>
        <dbReference type="ARBA" id="ARBA00022679"/>
    </source>
</evidence>
<dbReference type="InterPro" id="IPR036097">
    <property type="entry name" value="HisK_dim/P_sf"/>
</dbReference>
<dbReference type="SMART" id="SM00387">
    <property type="entry name" value="HATPase_c"/>
    <property type="match status" value="1"/>
</dbReference>
<dbReference type="Pfam" id="PF00512">
    <property type="entry name" value="HisKA"/>
    <property type="match status" value="1"/>
</dbReference>
<comment type="catalytic activity">
    <reaction evidence="1">
        <text>ATP + protein L-histidine = ADP + protein N-phospho-L-histidine.</text>
        <dbReference type="EC" id="2.7.13.3"/>
    </reaction>
</comment>
<feature type="transmembrane region" description="Helical" evidence="8">
    <location>
        <begin position="12"/>
        <end position="38"/>
    </location>
</feature>
<evidence type="ECO:0000259" key="9">
    <source>
        <dbReference type="PROSITE" id="PS50109"/>
    </source>
</evidence>
<dbReference type="EMBL" id="MHTK01000006">
    <property type="protein sequence ID" value="OHA59413.1"/>
    <property type="molecule type" value="Genomic_DNA"/>
</dbReference>
<comment type="caution">
    <text evidence="10">The sequence shown here is derived from an EMBL/GenBank/DDBJ whole genome shotgun (WGS) entry which is preliminary data.</text>
</comment>
<feature type="transmembrane region" description="Helical" evidence="8">
    <location>
        <begin position="80"/>
        <end position="104"/>
    </location>
</feature>
<dbReference type="STRING" id="1802439.A2589_00900"/>
<feature type="transmembrane region" description="Helical" evidence="8">
    <location>
        <begin position="177"/>
        <end position="198"/>
    </location>
</feature>